<comment type="caution">
    <text evidence="1">The sequence shown here is derived from an EMBL/GenBank/DDBJ whole genome shotgun (WGS) entry which is preliminary data.</text>
</comment>
<dbReference type="AlphaFoldDB" id="A0A9P7GCE2"/>
<evidence type="ECO:0000313" key="1">
    <source>
        <dbReference type="EMBL" id="KAG5646760.1"/>
    </source>
</evidence>
<proteinExistence type="predicted"/>
<reference evidence="1" key="1">
    <citation type="submission" date="2020-07" db="EMBL/GenBank/DDBJ databases">
        <authorList>
            <person name="Nieuwenhuis M."/>
            <person name="Van De Peppel L.J.J."/>
        </authorList>
    </citation>
    <scope>NUCLEOTIDE SEQUENCE</scope>
    <source>
        <strain evidence="1">AP01</strain>
        <tissue evidence="1">Mycelium</tissue>
    </source>
</reference>
<dbReference type="OrthoDB" id="3046102at2759"/>
<keyword evidence="2" id="KW-1185">Reference proteome</keyword>
<name>A0A9P7GCE2_9AGAR</name>
<organism evidence="1 2">
    <name type="scientific">Asterophora parasitica</name>
    <dbReference type="NCBI Taxonomy" id="117018"/>
    <lineage>
        <taxon>Eukaryota</taxon>
        <taxon>Fungi</taxon>
        <taxon>Dikarya</taxon>
        <taxon>Basidiomycota</taxon>
        <taxon>Agaricomycotina</taxon>
        <taxon>Agaricomycetes</taxon>
        <taxon>Agaricomycetidae</taxon>
        <taxon>Agaricales</taxon>
        <taxon>Tricholomatineae</taxon>
        <taxon>Lyophyllaceae</taxon>
        <taxon>Asterophora</taxon>
    </lineage>
</organism>
<reference evidence="1" key="2">
    <citation type="submission" date="2021-10" db="EMBL/GenBank/DDBJ databases">
        <title>Phylogenomics reveals ancestral predisposition of the termite-cultivated fungus Termitomyces towards a domesticated lifestyle.</title>
        <authorList>
            <person name="Auxier B."/>
            <person name="Grum-Grzhimaylo A."/>
            <person name="Cardenas M.E."/>
            <person name="Lodge J.D."/>
            <person name="Laessoe T."/>
            <person name="Pedersen O."/>
            <person name="Smith M.E."/>
            <person name="Kuyper T.W."/>
            <person name="Franco-Molano E.A."/>
            <person name="Baroni T.J."/>
            <person name="Aanen D.K."/>
        </authorList>
    </citation>
    <scope>NUCLEOTIDE SEQUENCE</scope>
    <source>
        <strain evidence="1">AP01</strain>
        <tissue evidence="1">Mycelium</tissue>
    </source>
</reference>
<dbReference type="Proteomes" id="UP000775547">
    <property type="component" value="Unassembled WGS sequence"/>
</dbReference>
<evidence type="ECO:0000313" key="2">
    <source>
        <dbReference type="Proteomes" id="UP000775547"/>
    </source>
</evidence>
<protein>
    <submittedName>
        <fullName evidence="1">Uncharacterized protein</fullName>
    </submittedName>
</protein>
<sequence>MDRLENEHLGNMDQYRVTREVPLPYSFDDARVAAEGHDDDEDEDDKAMAEAVAARKGVKKSGVGARLGLGEKKGV</sequence>
<accession>A0A9P7GCE2</accession>
<gene>
    <name evidence="1" type="ORF">DXG03_002446</name>
</gene>
<dbReference type="EMBL" id="JABCKV010000017">
    <property type="protein sequence ID" value="KAG5646760.1"/>
    <property type="molecule type" value="Genomic_DNA"/>
</dbReference>